<keyword evidence="3" id="KW-0805">Transcription regulation</keyword>
<evidence type="ECO:0000313" key="10">
    <source>
        <dbReference type="Proteomes" id="UP001392437"/>
    </source>
</evidence>
<dbReference type="PANTHER" id="PTHR47338">
    <property type="entry name" value="ZN(II)2CYS6 TRANSCRIPTION FACTOR (EUROFUNG)-RELATED"/>
    <property type="match status" value="1"/>
</dbReference>
<feature type="region of interest" description="Disordered" evidence="7">
    <location>
        <begin position="96"/>
        <end position="139"/>
    </location>
</feature>
<evidence type="ECO:0000256" key="3">
    <source>
        <dbReference type="ARBA" id="ARBA00023015"/>
    </source>
</evidence>
<dbReference type="PANTHER" id="PTHR47338:SF3">
    <property type="entry name" value="C6 FINGER DOMAIN TRANSCRIPTION FACTOR DBAA-RELATED"/>
    <property type="match status" value="1"/>
</dbReference>
<evidence type="ECO:0000256" key="4">
    <source>
        <dbReference type="ARBA" id="ARBA00023125"/>
    </source>
</evidence>
<dbReference type="GO" id="GO:0008270">
    <property type="term" value="F:zinc ion binding"/>
    <property type="evidence" value="ECO:0007669"/>
    <property type="project" value="InterPro"/>
</dbReference>
<evidence type="ECO:0000256" key="2">
    <source>
        <dbReference type="ARBA" id="ARBA00022723"/>
    </source>
</evidence>
<protein>
    <recommendedName>
        <fullName evidence="8">Xylanolytic transcriptional activator regulatory domain-containing protein</fullName>
    </recommendedName>
</protein>
<dbReference type="Proteomes" id="UP001392437">
    <property type="component" value="Unassembled WGS sequence"/>
</dbReference>
<dbReference type="InterPro" id="IPR007219">
    <property type="entry name" value="XnlR_reg_dom"/>
</dbReference>
<evidence type="ECO:0000256" key="7">
    <source>
        <dbReference type="SAM" id="MobiDB-lite"/>
    </source>
</evidence>
<dbReference type="GO" id="GO:0006351">
    <property type="term" value="P:DNA-templated transcription"/>
    <property type="evidence" value="ECO:0007669"/>
    <property type="project" value="InterPro"/>
</dbReference>
<keyword evidence="10" id="KW-1185">Reference proteome</keyword>
<dbReference type="SMART" id="SM00906">
    <property type="entry name" value="Fungal_trans"/>
    <property type="match status" value="1"/>
</dbReference>
<reference evidence="9 10" key="1">
    <citation type="submission" date="2023-01" db="EMBL/GenBank/DDBJ databases">
        <title>Analysis of 21 Apiospora genomes using comparative genomics revels a genus with tremendous synthesis potential of carbohydrate active enzymes and secondary metabolites.</title>
        <authorList>
            <person name="Sorensen T."/>
        </authorList>
    </citation>
    <scope>NUCLEOTIDE SEQUENCE [LARGE SCALE GENOMIC DNA]</scope>
    <source>
        <strain evidence="9 10">CBS 117206</strain>
    </source>
</reference>
<organism evidence="9 10">
    <name type="scientific">Apiospora kogelbergensis</name>
    <dbReference type="NCBI Taxonomy" id="1337665"/>
    <lineage>
        <taxon>Eukaryota</taxon>
        <taxon>Fungi</taxon>
        <taxon>Dikarya</taxon>
        <taxon>Ascomycota</taxon>
        <taxon>Pezizomycotina</taxon>
        <taxon>Sordariomycetes</taxon>
        <taxon>Xylariomycetidae</taxon>
        <taxon>Amphisphaeriales</taxon>
        <taxon>Apiosporaceae</taxon>
        <taxon>Apiospora</taxon>
    </lineage>
</organism>
<dbReference type="GO" id="GO:0003677">
    <property type="term" value="F:DNA binding"/>
    <property type="evidence" value="ECO:0007669"/>
    <property type="project" value="UniProtKB-KW"/>
</dbReference>
<proteinExistence type="predicted"/>
<keyword evidence="4" id="KW-0238">DNA-binding</keyword>
<evidence type="ECO:0000259" key="8">
    <source>
        <dbReference type="SMART" id="SM00906"/>
    </source>
</evidence>
<dbReference type="InterPro" id="IPR050815">
    <property type="entry name" value="TF_fung"/>
</dbReference>
<dbReference type="EMBL" id="JAQQWP010000007">
    <property type="protein sequence ID" value="KAK8109407.1"/>
    <property type="molecule type" value="Genomic_DNA"/>
</dbReference>
<dbReference type="AlphaFoldDB" id="A0AAW0QLJ5"/>
<dbReference type="GO" id="GO:0000981">
    <property type="term" value="F:DNA-binding transcription factor activity, RNA polymerase II-specific"/>
    <property type="evidence" value="ECO:0007669"/>
    <property type="project" value="InterPro"/>
</dbReference>
<comment type="subcellular location">
    <subcellularLocation>
        <location evidence="1">Nucleus</location>
    </subcellularLocation>
</comment>
<evidence type="ECO:0000256" key="6">
    <source>
        <dbReference type="ARBA" id="ARBA00023242"/>
    </source>
</evidence>
<keyword evidence="5" id="KW-0804">Transcription</keyword>
<name>A0AAW0QLJ5_9PEZI</name>
<keyword evidence="6" id="KW-0539">Nucleus</keyword>
<gene>
    <name evidence="9" type="ORF">PG999_007544</name>
</gene>
<keyword evidence="2" id="KW-0479">Metal-binding</keyword>
<feature type="compositionally biased region" description="Polar residues" evidence="7">
    <location>
        <begin position="129"/>
        <end position="139"/>
    </location>
</feature>
<accession>A0AAW0QLJ5</accession>
<feature type="compositionally biased region" description="Basic and acidic residues" evidence="7">
    <location>
        <begin position="115"/>
        <end position="124"/>
    </location>
</feature>
<sequence length="621" mass="68486">MSPLRHRHTNVDHLPNVEAPRGHVNFQGRLARSVADGSCAAIEGLLLAQPASRPALRAYYQPRVHLGGRKRVSCDSCVNGSAYLVSAHIAALESRLDKQDGRTSSIHSQSDYEDGSDREADTLRPNHIPKQSQDWSSEGNNVVPMIINMPATPPLSTFTPPPTGTSWTSPMIDPSLMYLDGTMDTNSFGLQPHTSGLNDIAVPIGLHLTPLVCTDLDQLYFDRVHAFAPMIQKGRYRTWTKQVDKSQRLACLQYAMWTLAASLSSQFQMVRDGLYAEARRLLYDLELDTSELGASSLEYAQAWILVAIYEWTSNDYTRSLMSAGRAFRCVQLLRLHELDGASSLAAWTEDWVALESGRRTFWIAYAVDCFTAIHGGLPLTFGTDEIRTRLPAPESQFSSGRCSAAMPFLSGVTARHGPETTGRPAPLEFPASPFIECILAASLCGRIVAHKQRSVAERCYAETSQEFRHRHHVLDSLLGERIKSLRAHCGQDFALLTDPSLIFAALVIHMNVLILGEIVESMPLKAEASHPLHTKQKRESAMAAEQMTELAAAVAHMDRFQGHFFTSIPLLTAARFYMLHSAPDGECSSQLQTICGVLQDITGINNPARYFQLPTASLGGI</sequence>
<dbReference type="Pfam" id="PF04082">
    <property type="entry name" value="Fungal_trans"/>
    <property type="match status" value="1"/>
</dbReference>
<evidence type="ECO:0000256" key="5">
    <source>
        <dbReference type="ARBA" id="ARBA00023163"/>
    </source>
</evidence>
<dbReference type="GO" id="GO:0005634">
    <property type="term" value="C:nucleus"/>
    <property type="evidence" value="ECO:0007669"/>
    <property type="project" value="UniProtKB-SubCell"/>
</dbReference>
<dbReference type="CDD" id="cd12148">
    <property type="entry name" value="fungal_TF_MHR"/>
    <property type="match status" value="1"/>
</dbReference>
<evidence type="ECO:0000313" key="9">
    <source>
        <dbReference type="EMBL" id="KAK8109407.1"/>
    </source>
</evidence>
<feature type="domain" description="Xylanolytic transcriptional activator regulatory" evidence="8">
    <location>
        <begin position="319"/>
        <end position="397"/>
    </location>
</feature>
<evidence type="ECO:0000256" key="1">
    <source>
        <dbReference type="ARBA" id="ARBA00004123"/>
    </source>
</evidence>
<comment type="caution">
    <text evidence="9">The sequence shown here is derived from an EMBL/GenBank/DDBJ whole genome shotgun (WGS) entry which is preliminary data.</text>
</comment>